<dbReference type="OrthoDB" id="190395at2759"/>
<proteinExistence type="predicted"/>
<evidence type="ECO:0000313" key="3">
    <source>
        <dbReference type="Proteomes" id="UP001165122"/>
    </source>
</evidence>
<keyword evidence="1" id="KW-0812">Transmembrane</keyword>
<protein>
    <submittedName>
        <fullName evidence="2">Uncharacterized protein</fullName>
    </submittedName>
</protein>
<organism evidence="2 3">
    <name type="scientific">Triparma laevis f. longispina</name>
    <dbReference type="NCBI Taxonomy" id="1714387"/>
    <lineage>
        <taxon>Eukaryota</taxon>
        <taxon>Sar</taxon>
        <taxon>Stramenopiles</taxon>
        <taxon>Ochrophyta</taxon>
        <taxon>Bolidophyceae</taxon>
        <taxon>Parmales</taxon>
        <taxon>Triparmaceae</taxon>
        <taxon>Triparma</taxon>
    </lineage>
</organism>
<feature type="transmembrane region" description="Helical" evidence="1">
    <location>
        <begin position="54"/>
        <end position="73"/>
    </location>
</feature>
<keyword evidence="1" id="KW-1133">Transmembrane helix</keyword>
<gene>
    <name evidence="2" type="ORF">TrLO_g5694</name>
</gene>
<dbReference type="Proteomes" id="UP001165122">
    <property type="component" value="Unassembled WGS sequence"/>
</dbReference>
<feature type="transmembrane region" description="Helical" evidence="1">
    <location>
        <begin position="29"/>
        <end position="47"/>
    </location>
</feature>
<comment type="caution">
    <text evidence="2">The sequence shown here is derived from an EMBL/GenBank/DDBJ whole genome shotgun (WGS) entry which is preliminary data.</text>
</comment>
<dbReference type="EMBL" id="BRXW01000398">
    <property type="protein sequence ID" value="GMH50835.1"/>
    <property type="molecule type" value="Genomic_DNA"/>
</dbReference>
<evidence type="ECO:0000256" key="1">
    <source>
        <dbReference type="SAM" id="Phobius"/>
    </source>
</evidence>
<name>A0A9W6ZIC2_9STRA</name>
<sequence>MTHPFVFDCCGDQNFVALPFVGYTRAEEVGILAAVIAALVLVTFGVAKLVSKRLQVIIGSLFAVFIALAFQFIKSSDYVSFALASIDASVADRGSLMNGYEFYKSSLPSSEILDQLDVYTREWRRKPHVNVGVLSAKEADDLAEMILEERKRFYHIDHLAFPLPFFTHGPYWGYHTHDSSANKDTSKDRPEHDVKLSSTFTDYREAVKKDREFMMSKYSMLYERVRAALSESLGGGEVRHLEGVGVPGFHIISSHVAWSLQVFRFHADERYEMFLEGEEGKAANFDAKGENCDSTSRISFTLPIRMPDGDSGLNYIDFGGGEGESFGSAALNVRDGWRETCSERTPWRCYTQRREKYEAGNLVVHAGNLIHSIGHWNYTSYDSERITMQGFGFKCRGVNNDQDVWYIYW</sequence>
<keyword evidence="1" id="KW-0472">Membrane</keyword>
<evidence type="ECO:0000313" key="2">
    <source>
        <dbReference type="EMBL" id="GMH50835.1"/>
    </source>
</evidence>
<keyword evidence="3" id="KW-1185">Reference proteome</keyword>
<accession>A0A9W6ZIC2</accession>
<dbReference type="AlphaFoldDB" id="A0A9W6ZIC2"/>
<reference evidence="3" key="1">
    <citation type="journal article" date="2023" name="Commun. Biol.">
        <title>Genome analysis of Parmales, the sister group of diatoms, reveals the evolutionary specialization of diatoms from phago-mixotrophs to photoautotrophs.</title>
        <authorList>
            <person name="Ban H."/>
            <person name="Sato S."/>
            <person name="Yoshikawa S."/>
            <person name="Yamada K."/>
            <person name="Nakamura Y."/>
            <person name="Ichinomiya M."/>
            <person name="Sato N."/>
            <person name="Blanc-Mathieu R."/>
            <person name="Endo H."/>
            <person name="Kuwata A."/>
            <person name="Ogata H."/>
        </authorList>
    </citation>
    <scope>NUCLEOTIDE SEQUENCE [LARGE SCALE GENOMIC DNA]</scope>
    <source>
        <strain evidence="3">NIES 3700</strain>
    </source>
</reference>